<accession>A0A172XTK8</accession>
<reference evidence="1 2" key="1">
    <citation type="submission" date="2016-04" db="EMBL/GenBank/DDBJ databases">
        <title>Complete Genome Sequence of Chryseobacterium sp. IHBB 10212.</title>
        <authorList>
            <person name="Pal M."/>
            <person name="Swarnkar M.K."/>
            <person name="Kaushal K."/>
            <person name="Chhibber S."/>
            <person name="Singh A.K."/>
            <person name="Gulati A."/>
        </authorList>
    </citation>
    <scope>NUCLEOTIDE SEQUENCE [LARGE SCALE GENOMIC DNA]</scope>
    <source>
        <strain evidence="1 2">IHBB 10212</strain>
    </source>
</reference>
<dbReference type="AlphaFoldDB" id="A0A172XTK8"/>
<dbReference type="OrthoDB" id="1030341at2"/>
<dbReference type="KEGG" id="chh:A0O34_07075"/>
<name>A0A172XTK8_9FLAO</name>
<dbReference type="STRING" id="1685010.A0O34_07075"/>
<dbReference type="Pfam" id="PF14460">
    <property type="entry name" value="Prok-E2_D"/>
    <property type="match status" value="1"/>
</dbReference>
<dbReference type="Proteomes" id="UP000077824">
    <property type="component" value="Chromosome"/>
</dbReference>
<keyword evidence="2" id="KW-1185">Reference proteome</keyword>
<sequence>MNNLTDITENFGALYHPKSALVFYETDGVNKHVYVEHFDMDKNGTPVNAHPLTVREANQLAKSLKTENKENQAFLQPKGILPTNVLQIKPSENGNVLWFTKAQERQLYFIEKLGIPNGKANIPPLLWFATKHGLAIYALKTNQRPKNGTPLYHAPFLNIYEHGNVCMGTVNVDIKKSASLEEFITAWENYFFNSYFSHLVQSHNPIKGNCVSLWKRLVKTNEPFPKEVLITNRTKIETLLR</sequence>
<protein>
    <submittedName>
        <fullName evidence="1">PRTRC system protein B</fullName>
    </submittedName>
</protein>
<gene>
    <name evidence="1" type="ORF">A0O34_07075</name>
</gene>
<proteinExistence type="predicted"/>
<organism evidence="1 2">
    <name type="scientific">Chryseobacterium glaciei</name>
    <dbReference type="NCBI Taxonomy" id="1685010"/>
    <lineage>
        <taxon>Bacteria</taxon>
        <taxon>Pseudomonadati</taxon>
        <taxon>Bacteroidota</taxon>
        <taxon>Flavobacteriia</taxon>
        <taxon>Flavobacteriales</taxon>
        <taxon>Weeksellaceae</taxon>
        <taxon>Chryseobacterium group</taxon>
        <taxon>Chryseobacterium</taxon>
    </lineage>
</organism>
<evidence type="ECO:0000313" key="1">
    <source>
        <dbReference type="EMBL" id="ANF50291.1"/>
    </source>
</evidence>
<dbReference type="InterPro" id="IPR032787">
    <property type="entry name" value="Prok-E2_D"/>
</dbReference>
<dbReference type="RefSeq" id="WP_066753026.1">
    <property type="nucleotide sequence ID" value="NZ_CP015199.1"/>
</dbReference>
<evidence type="ECO:0000313" key="2">
    <source>
        <dbReference type="Proteomes" id="UP000077824"/>
    </source>
</evidence>
<dbReference type="EMBL" id="CP015199">
    <property type="protein sequence ID" value="ANF50291.1"/>
    <property type="molecule type" value="Genomic_DNA"/>
</dbReference>